<dbReference type="EMBL" id="CP047363">
    <property type="protein sequence ID" value="QIH78692.1"/>
    <property type="molecule type" value="Genomic_DNA"/>
</dbReference>
<dbReference type="GO" id="GO:0042254">
    <property type="term" value="P:ribosome biogenesis"/>
    <property type="evidence" value="ECO:0007669"/>
    <property type="project" value="UniProtKB-KW"/>
</dbReference>
<dbReference type="OrthoDB" id="48998at2"/>
<keyword evidence="9" id="KW-1185">Reference proteome</keyword>
<evidence type="ECO:0000256" key="1">
    <source>
        <dbReference type="ARBA" id="ARBA00022517"/>
    </source>
</evidence>
<dbReference type="PANTHER" id="PTHR39178:SF1">
    <property type="entry name" value="RIBOSOMAL-PROCESSING CYSTEINE PROTEASE PRP"/>
    <property type="match status" value="1"/>
</dbReference>
<evidence type="ECO:0000256" key="4">
    <source>
        <dbReference type="ARBA" id="ARBA00022807"/>
    </source>
</evidence>
<protein>
    <recommendedName>
        <fullName evidence="6">Ribosomal processing cysteine protease Prp</fullName>
    </recommendedName>
</protein>
<evidence type="ECO:0000256" key="2">
    <source>
        <dbReference type="ARBA" id="ARBA00022670"/>
    </source>
</evidence>
<reference evidence="7" key="2">
    <citation type="submission" date="2017-04" db="EMBL/GenBank/DDBJ databases">
        <authorList>
            <person name="Afonso C.L."/>
            <person name="Miller P.J."/>
            <person name="Scott M.A."/>
            <person name="Spackman E."/>
            <person name="Goraichik I."/>
            <person name="Dimitrov K.M."/>
            <person name="Suarez D.L."/>
            <person name="Swayne D.E."/>
        </authorList>
    </citation>
    <scope>NUCLEOTIDE SEQUENCE</scope>
    <source>
        <strain evidence="7">KM45013</strain>
    </source>
</reference>
<dbReference type="AlphaFoldDB" id="A0A1W7ACD9"/>
<dbReference type="SUPFAM" id="SSF118010">
    <property type="entry name" value="TM1457-like"/>
    <property type="match status" value="1"/>
</dbReference>
<reference evidence="8" key="3">
    <citation type="journal article" date="2020" name="Antimicrob. Agents Chemother.">
        <title>The novel macrolide resistance genes mef(D), msr(F) and msr(H) are present on resistance islands in Macrococcus canis, Macrococcus caseolyticus and Staphylococcus aureus.</title>
        <authorList>
            <person name="Schwendener S."/>
            <person name="Dona V."/>
            <person name="Perreten V."/>
        </authorList>
    </citation>
    <scope>NUCLEOTIDE SEQUENCE</scope>
    <source>
        <strain evidence="8">Epi0076A</strain>
    </source>
</reference>
<dbReference type="CDD" id="cd16332">
    <property type="entry name" value="Prp-like"/>
    <property type="match status" value="1"/>
</dbReference>
<evidence type="ECO:0000313" key="7">
    <source>
        <dbReference type="EMBL" id="ARQ07262.1"/>
    </source>
</evidence>
<keyword evidence="2 8" id="KW-0645">Protease</keyword>
<keyword evidence="3" id="KW-0378">Hydrolase</keyword>
<evidence type="ECO:0000256" key="5">
    <source>
        <dbReference type="ARBA" id="ARBA00044503"/>
    </source>
</evidence>
<dbReference type="Proteomes" id="UP000501122">
    <property type="component" value="Chromosome"/>
</dbReference>
<evidence type="ECO:0000313" key="9">
    <source>
        <dbReference type="Proteomes" id="UP000194154"/>
    </source>
</evidence>
<evidence type="ECO:0000256" key="3">
    <source>
        <dbReference type="ARBA" id="ARBA00022801"/>
    </source>
</evidence>
<evidence type="ECO:0000313" key="8">
    <source>
        <dbReference type="EMBL" id="QIH78692.1"/>
    </source>
</evidence>
<comment type="similarity">
    <text evidence="5">Belongs to the Prp family.</text>
</comment>
<organism evidence="7 9">
    <name type="scientific">Macrococcoides canis</name>
    <dbReference type="NCBI Taxonomy" id="1855823"/>
    <lineage>
        <taxon>Bacteria</taxon>
        <taxon>Bacillati</taxon>
        <taxon>Bacillota</taxon>
        <taxon>Bacilli</taxon>
        <taxon>Bacillales</taxon>
        <taxon>Staphylococcaceae</taxon>
        <taxon>Macrococcoides</taxon>
    </lineage>
</organism>
<keyword evidence="1" id="KW-0690">Ribosome biogenesis</keyword>
<evidence type="ECO:0000256" key="6">
    <source>
        <dbReference type="ARBA" id="ARBA00044538"/>
    </source>
</evidence>
<reference evidence="7 9" key="1">
    <citation type="journal article" date="2017" name="Int. J. Syst. Evol. Microbiol.">
        <title>Macrococcus canis sp. nov., a skin bacterium associated with infections in dogs.</title>
        <authorList>
            <person name="Gobeli Brawand S."/>
            <person name="Cotting K."/>
            <person name="Gomez-Sanz E."/>
            <person name="Collaud A."/>
            <person name="Thomann A."/>
            <person name="Brodard I."/>
            <person name="Rodriguez-Campos S."/>
            <person name="Strauss C."/>
            <person name="Perreten V."/>
        </authorList>
    </citation>
    <scope>NUCLEOTIDE SEQUENCE [LARGE SCALE GENOMIC DNA]</scope>
    <source>
        <strain evidence="7 9">KM45013</strain>
    </source>
</reference>
<accession>A0A1W7ACD9</accession>
<dbReference type="RefSeq" id="WP_086042833.1">
    <property type="nucleotide sequence ID" value="NZ_CBCRZA010000002.1"/>
</dbReference>
<gene>
    <name evidence="8" type="ORF">GTN30_08390</name>
    <name evidence="7" type="ORF">MCCS_16250</name>
</gene>
<dbReference type="GO" id="GO:0006508">
    <property type="term" value="P:proteolysis"/>
    <property type="evidence" value="ECO:0007669"/>
    <property type="project" value="UniProtKB-KW"/>
</dbReference>
<dbReference type="Gene3D" id="3.30.70.1490">
    <property type="entry name" value="Cysteine protease Prp"/>
    <property type="match status" value="1"/>
</dbReference>
<dbReference type="Pfam" id="PF04327">
    <property type="entry name" value="Peptidase_Prp"/>
    <property type="match status" value="1"/>
</dbReference>
<keyword evidence="4" id="KW-0788">Thiol protease</keyword>
<proteinExistence type="inferred from homology"/>
<dbReference type="InterPro" id="IPR036764">
    <property type="entry name" value="Peptidase_Prp_sf"/>
</dbReference>
<dbReference type="Proteomes" id="UP000194154">
    <property type="component" value="Chromosome"/>
</dbReference>
<dbReference type="GeneID" id="35295732"/>
<dbReference type="InterPro" id="IPR007422">
    <property type="entry name" value="Peptidase_Prp"/>
</dbReference>
<dbReference type="KEGG" id="mcak:MCCS_16250"/>
<dbReference type="STRING" id="1855823.MCCS_16250"/>
<sequence length="106" mass="11519">MINVTVLVNEDGLVTEFTMEGHADSAPHGQDLVCAGASAVVFGSMNAVMGLTDERPDIDYADDGGYFTARVVDLNNKEAQLIIQSMLVSLQTIEAEYGQYIKLNYK</sequence>
<dbReference type="EMBL" id="CP021059">
    <property type="protein sequence ID" value="ARQ07262.1"/>
    <property type="molecule type" value="Genomic_DNA"/>
</dbReference>
<dbReference type="GO" id="GO:0008234">
    <property type="term" value="F:cysteine-type peptidase activity"/>
    <property type="evidence" value="ECO:0007669"/>
    <property type="project" value="UniProtKB-KW"/>
</dbReference>
<dbReference type="PANTHER" id="PTHR39178">
    <property type="entry name" value="HYPOTHETICAL RIBOSOME-ASSOCIATED PROTEIN"/>
    <property type="match status" value="1"/>
</dbReference>
<name>A0A1W7ACD9_9STAP</name>